<evidence type="ECO:0000256" key="1">
    <source>
        <dbReference type="SAM" id="Phobius"/>
    </source>
</evidence>
<keyword evidence="3" id="KW-1185">Reference proteome</keyword>
<organism evidence="2 3">
    <name type="scientific">Anaerobiospirillum thomasii</name>
    <dbReference type="NCBI Taxonomy" id="179995"/>
    <lineage>
        <taxon>Bacteria</taxon>
        <taxon>Pseudomonadati</taxon>
        <taxon>Pseudomonadota</taxon>
        <taxon>Gammaproteobacteria</taxon>
        <taxon>Aeromonadales</taxon>
        <taxon>Succinivibrionaceae</taxon>
        <taxon>Anaerobiospirillum</taxon>
    </lineage>
</organism>
<gene>
    <name evidence="2" type="ORF">NCTC13093_01907</name>
</gene>
<name>A0A2X0WY88_9GAMM</name>
<keyword evidence="1" id="KW-1133">Transmembrane helix</keyword>
<sequence>MNSEHMSYELVAAFLQDYWYISALICGIFIVIGALLSLLNENDAF</sequence>
<dbReference type="EMBL" id="UAPV01000001">
    <property type="protein sequence ID" value="SPT70491.1"/>
    <property type="molecule type" value="Genomic_DNA"/>
</dbReference>
<keyword evidence="1" id="KW-0812">Transmembrane</keyword>
<dbReference type="RefSeq" id="WP_181463204.1">
    <property type="nucleotide sequence ID" value="NZ_UAPV01000001.1"/>
</dbReference>
<accession>A0A2X0WY88</accession>
<keyword evidence="1" id="KW-0472">Membrane</keyword>
<evidence type="ECO:0000313" key="3">
    <source>
        <dbReference type="Proteomes" id="UP000250086"/>
    </source>
</evidence>
<feature type="transmembrane region" description="Helical" evidence="1">
    <location>
        <begin position="20"/>
        <end position="39"/>
    </location>
</feature>
<reference evidence="2 3" key="1">
    <citation type="submission" date="2018-06" db="EMBL/GenBank/DDBJ databases">
        <authorList>
            <consortium name="Pathogen Informatics"/>
            <person name="Doyle S."/>
        </authorList>
    </citation>
    <scope>NUCLEOTIDE SEQUENCE [LARGE SCALE GENOMIC DNA]</scope>
    <source>
        <strain evidence="2 3">NCTC13093</strain>
    </source>
</reference>
<dbReference type="Proteomes" id="UP000250086">
    <property type="component" value="Unassembled WGS sequence"/>
</dbReference>
<proteinExistence type="predicted"/>
<protein>
    <submittedName>
        <fullName evidence="2">Uncharacterized protein</fullName>
    </submittedName>
</protein>
<dbReference type="AlphaFoldDB" id="A0A2X0WY88"/>
<evidence type="ECO:0000313" key="2">
    <source>
        <dbReference type="EMBL" id="SPT70491.1"/>
    </source>
</evidence>